<dbReference type="AlphaFoldDB" id="A0A6J4PT46"/>
<organism evidence="2">
    <name type="scientific">uncultured Rubrobacteraceae bacterium</name>
    <dbReference type="NCBI Taxonomy" id="349277"/>
    <lineage>
        <taxon>Bacteria</taxon>
        <taxon>Bacillati</taxon>
        <taxon>Actinomycetota</taxon>
        <taxon>Rubrobacteria</taxon>
        <taxon>Rubrobacterales</taxon>
        <taxon>Rubrobacteraceae</taxon>
        <taxon>environmental samples</taxon>
    </lineage>
</organism>
<dbReference type="EC" id="1.14.19.1" evidence="2"/>
<proteinExistence type="predicted"/>
<feature type="compositionally biased region" description="Low complexity" evidence="1">
    <location>
        <begin position="1"/>
        <end position="16"/>
    </location>
</feature>
<evidence type="ECO:0000256" key="1">
    <source>
        <dbReference type="SAM" id="MobiDB-lite"/>
    </source>
</evidence>
<feature type="region of interest" description="Disordered" evidence="1">
    <location>
        <begin position="1"/>
        <end position="44"/>
    </location>
</feature>
<evidence type="ECO:0000313" key="2">
    <source>
        <dbReference type="EMBL" id="CAA9421021.1"/>
    </source>
</evidence>
<gene>
    <name evidence="2" type="ORF">AVDCRST_MAG22-2563</name>
</gene>
<feature type="compositionally biased region" description="Basic residues" evidence="1">
    <location>
        <begin position="209"/>
        <end position="223"/>
    </location>
</feature>
<dbReference type="GO" id="GO:0004768">
    <property type="term" value="F:stearoyl-CoA 9-desaturase activity"/>
    <property type="evidence" value="ECO:0007669"/>
    <property type="project" value="UniProtKB-EC"/>
</dbReference>
<dbReference type="EMBL" id="CADCUV010000117">
    <property type="protein sequence ID" value="CAA9421021.1"/>
    <property type="molecule type" value="Genomic_DNA"/>
</dbReference>
<reference evidence="2" key="1">
    <citation type="submission" date="2020-02" db="EMBL/GenBank/DDBJ databases">
        <authorList>
            <person name="Meier V. D."/>
        </authorList>
    </citation>
    <scope>NUCLEOTIDE SEQUENCE</scope>
    <source>
        <strain evidence="2">AVDCRST_MAG22</strain>
    </source>
</reference>
<sequence>GISSGRARGVGALAVGDPHHHRLPAPRALAQVHPAPPGAHDVHAPRDLDAHQHLAQGMGRRPPQAPQLQRRRRRPPQPPHRGVLADHDRQRLLLPPRGQQRRYDGEVRRRPPLRQAGHAAPAPRHFRLLPDGRGARRPLRPLRPRVGHRSWPRGARDARGRLPAAQRRHQRGGAHLRVQELRERRDEPQAAGARHLRGGPAQQPPRPPGVRKTRRVQGRVRPRVARDPSSREAPPRRGPNQGGRGLGGPPPPHPAHHGEPSGHQDRTGL</sequence>
<name>A0A6J4PT46_9ACTN</name>
<feature type="compositionally biased region" description="Basic and acidic residues" evidence="1">
    <location>
        <begin position="177"/>
        <end position="188"/>
    </location>
</feature>
<feature type="compositionally biased region" description="Basic and acidic residues" evidence="1">
    <location>
        <begin position="256"/>
        <end position="269"/>
    </location>
</feature>
<protein>
    <submittedName>
        <fullName evidence="2">Fatty acid desaturase Delta-9 fatty acid desaturase</fullName>
        <ecNumber evidence="2">1.14.19.1</ecNumber>
    </submittedName>
</protein>
<feature type="non-terminal residue" evidence="2">
    <location>
        <position position="269"/>
    </location>
</feature>
<feature type="compositionally biased region" description="Basic and acidic residues" evidence="1">
    <location>
        <begin position="224"/>
        <end position="235"/>
    </location>
</feature>
<feature type="compositionally biased region" description="Basic residues" evidence="1">
    <location>
        <begin position="135"/>
        <end position="151"/>
    </location>
</feature>
<feature type="non-terminal residue" evidence="2">
    <location>
        <position position="1"/>
    </location>
</feature>
<keyword evidence="2" id="KW-0560">Oxidoreductase</keyword>
<feature type="region of interest" description="Disordered" evidence="1">
    <location>
        <begin position="56"/>
        <end position="269"/>
    </location>
</feature>
<accession>A0A6J4PT46</accession>